<dbReference type="Pfam" id="PF00158">
    <property type="entry name" value="Sigma54_activat"/>
    <property type="match status" value="1"/>
</dbReference>
<dbReference type="SUPFAM" id="SSF52172">
    <property type="entry name" value="CheY-like"/>
    <property type="match status" value="1"/>
</dbReference>
<dbReference type="FunFam" id="3.40.50.2300:FF:000018">
    <property type="entry name" value="DNA-binding transcriptional regulator NtrC"/>
    <property type="match status" value="1"/>
</dbReference>
<evidence type="ECO:0000256" key="1">
    <source>
        <dbReference type="ARBA" id="ARBA00004496"/>
    </source>
</evidence>
<organism evidence="14">
    <name type="scientific">candidate division WOR-3 bacterium</name>
    <dbReference type="NCBI Taxonomy" id="2052148"/>
    <lineage>
        <taxon>Bacteria</taxon>
        <taxon>Bacteria division WOR-3</taxon>
    </lineage>
</organism>
<dbReference type="InterPro" id="IPR003593">
    <property type="entry name" value="AAA+_ATPase"/>
</dbReference>
<dbReference type="FunFam" id="3.40.50.300:FF:000006">
    <property type="entry name" value="DNA-binding transcriptional regulator NtrC"/>
    <property type="match status" value="1"/>
</dbReference>
<keyword evidence="5" id="KW-0067">ATP-binding</keyword>
<dbReference type="InterPro" id="IPR025943">
    <property type="entry name" value="Sigma_54_int_dom_ATP-bd_2"/>
</dbReference>
<keyword evidence="3 10" id="KW-0597">Phosphoprotein</keyword>
<gene>
    <name evidence="14" type="ORF">ENP62_02175</name>
    <name evidence="13" type="ORF">ENP94_01050</name>
</gene>
<reference evidence="14" key="1">
    <citation type="journal article" date="2020" name="mSystems">
        <title>Genome- and Community-Level Interaction Insights into Carbon Utilization and Element Cycling Functions of Hydrothermarchaeota in Hydrothermal Sediment.</title>
        <authorList>
            <person name="Zhou Z."/>
            <person name="Liu Y."/>
            <person name="Xu W."/>
            <person name="Pan J."/>
            <person name="Luo Z.H."/>
            <person name="Li M."/>
        </authorList>
    </citation>
    <scope>NUCLEOTIDE SEQUENCE [LARGE SCALE GENOMIC DNA]</scope>
    <source>
        <strain evidence="14">SpSt-236</strain>
        <strain evidence="13">SpSt-265</strain>
    </source>
</reference>
<dbReference type="GO" id="GO:0000160">
    <property type="term" value="P:phosphorelay signal transduction system"/>
    <property type="evidence" value="ECO:0007669"/>
    <property type="project" value="InterPro"/>
</dbReference>
<dbReference type="Pfam" id="PF02954">
    <property type="entry name" value="HTH_8"/>
    <property type="match status" value="1"/>
</dbReference>
<evidence type="ECO:0000256" key="10">
    <source>
        <dbReference type="PROSITE-ProRule" id="PRU00169"/>
    </source>
</evidence>
<keyword evidence="2" id="KW-0963">Cytoplasm</keyword>
<dbReference type="PROSITE" id="PS50045">
    <property type="entry name" value="SIGMA54_INTERACT_4"/>
    <property type="match status" value="1"/>
</dbReference>
<sequence length="447" mass="49979">MRRDYEAVILVVDDNAETLEVLERNLNAAGYQVWTAQNVTDAVKLLQNEHFDVVITDMKMPGASGLDLIKYVRENLNDTEVMVITGYATVESAVQAVKIGAEEYLPKPFTDEELLNAVKRVLEKLRMRRAADASKITIQKVYPGLLGESPAMKKVFNAIERAAQVSATVLITGESGTGKELVARAIHYASKRASAPFVPVNCGGIPESLLESELFGYVKGAFTGATETRAGFFQTAEGGSIFLDEISETSPSMQVKLLRVLQDKEVRMLGDSRVYRVDVRVMAATNKDLLALVQKGAFREDLFFRLNVLNISVPPLRERGEDIFLLARYFLEKFAREMGRSVPHFTDQALDAFRRYEWPGNVRELENLIQRLLVMVDGDKIDITDLPSHMRFSVAAKIDLTRTLKEVESEYILQVLKSVGGNLTRAASILGIDRKTLRNKLKESKPE</sequence>
<evidence type="ECO:0000256" key="5">
    <source>
        <dbReference type="ARBA" id="ARBA00022840"/>
    </source>
</evidence>
<dbReference type="GO" id="GO:0005524">
    <property type="term" value="F:ATP binding"/>
    <property type="evidence" value="ECO:0007669"/>
    <property type="project" value="UniProtKB-KW"/>
</dbReference>
<feature type="domain" description="Response regulatory" evidence="12">
    <location>
        <begin position="8"/>
        <end position="122"/>
    </location>
</feature>
<dbReference type="Gene3D" id="3.40.50.300">
    <property type="entry name" value="P-loop containing nucleotide triphosphate hydrolases"/>
    <property type="match status" value="1"/>
</dbReference>
<dbReference type="Pfam" id="PF25601">
    <property type="entry name" value="AAA_lid_14"/>
    <property type="match status" value="1"/>
</dbReference>
<dbReference type="AlphaFoldDB" id="A0A7C1WY56"/>
<dbReference type="InterPro" id="IPR009057">
    <property type="entry name" value="Homeodomain-like_sf"/>
</dbReference>
<comment type="caution">
    <text evidence="14">The sequence shown here is derived from an EMBL/GenBank/DDBJ whole genome shotgun (WGS) entry which is preliminary data.</text>
</comment>
<dbReference type="PROSITE" id="PS50110">
    <property type="entry name" value="RESPONSE_REGULATORY"/>
    <property type="match status" value="1"/>
</dbReference>
<proteinExistence type="predicted"/>
<keyword evidence="7" id="KW-0238">DNA-binding</keyword>
<comment type="subcellular location">
    <subcellularLocation>
        <location evidence="1">Cytoplasm</location>
    </subcellularLocation>
</comment>
<dbReference type="GO" id="GO:0043565">
    <property type="term" value="F:sequence-specific DNA binding"/>
    <property type="evidence" value="ECO:0007669"/>
    <property type="project" value="InterPro"/>
</dbReference>
<dbReference type="Pfam" id="PF00072">
    <property type="entry name" value="Response_reg"/>
    <property type="match status" value="1"/>
</dbReference>
<evidence type="ECO:0000313" key="14">
    <source>
        <dbReference type="EMBL" id="HEE18342.1"/>
    </source>
</evidence>
<dbReference type="InterPro" id="IPR025662">
    <property type="entry name" value="Sigma_54_int_dom_ATP-bd_1"/>
</dbReference>
<dbReference type="Gene3D" id="1.10.10.60">
    <property type="entry name" value="Homeodomain-like"/>
    <property type="match status" value="1"/>
</dbReference>
<keyword evidence="4" id="KW-0547">Nucleotide-binding</keyword>
<evidence type="ECO:0000256" key="8">
    <source>
        <dbReference type="ARBA" id="ARBA00023159"/>
    </source>
</evidence>
<dbReference type="InterPro" id="IPR027417">
    <property type="entry name" value="P-loop_NTPase"/>
</dbReference>
<evidence type="ECO:0000256" key="4">
    <source>
        <dbReference type="ARBA" id="ARBA00022741"/>
    </source>
</evidence>
<keyword evidence="8" id="KW-0010">Activator</keyword>
<dbReference type="CDD" id="cd00009">
    <property type="entry name" value="AAA"/>
    <property type="match status" value="1"/>
</dbReference>
<keyword evidence="6" id="KW-0805">Transcription regulation</keyword>
<dbReference type="PROSITE" id="PS00688">
    <property type="entry name" value="SIGMA54_INTERACT_3"/>
    <property type="match status" value="1"/>
</dbReference>
<evidence type="ECO:0000259" key="11">
    <source>
        <dbReference type="PROSITE" id="PS50045"/>
    </source>
</evidence>
<evidence type="ECO:0000256" key="7">
    <source>
        <dbReference type="ARBA" id="ARBA00023125"/>
    </source>
</evidence>
<evidence type="ECO:0000259" key="12">
    <source>
        <dbReference type="PROSITE" id="PS50110"/>
    </source>
</evidence>
<dbReference type="InterPro" id="IPR058031">
    <property type="entry name" value="AAA_lid_NorR"/>
</dbReference>
<evidence type="ECO:0000256" key="3">
    <source>
        <dbReference type="ARBA" id="ARBA00022553"/>
    </source>
</evidence>
<name>A0A7C1WY56_UNCW3</name>
<dbReference type="EMBL" id="DSLG01000002">
    <property type="protein sequence ID" value="HEA86582.1"/>
    <property type="molecule type" value="Genomic_DNA"/>
</dbReference>
<feature type="domain" description="Sigma-54 factor interaction" evidence="11">
    <location>
        <begin position="145"/>
        <end position="374"/>
    </location>
</feature>
<dbReference type="PANTHER" id="PTHR32071">
    <property type="entry name" value="TRANSCRIPTIONAL REGULATORY PROTEIN"/>
    <property type="match status" value="1"/>
</dbReference>
<dbReference type="InterPro" id="IPR011006">
    <property type="entry name" value="CheY-like_superfamily"/>
</dbReference>
<dbReference type="InterPro" id="IPR002197">
    <property type="entry name" value="HTH_Fis"/>
</dbReference>
<evidence type="ECO:0000313" key="13">
    <source>
        <dbReference type="EMBL" id="HEA86582.1"/>
    </source>
</evidence>
<dbReference type="SMART" id="SM00448">
    <property type="entry name" value="REC"/>
    <property type="match status" value="1"/>
</dbReference>
<evidence type="ECO:0000256" key="9">
    <source>
        <dbReference type="ARBA" id="ARBA00023163"/>
    </source>
</evidence>
<feature type="modified residue" description="4-aspartylphosphate" evidence="10">
    <location>
        <position position="57"/>
    </location>
</feature>
<dbReference type="SMART" id="SM00382">
    <property type="entry name" value="AAA"/>
    <property type="match status" value="1"/>
</dbReference>
<dbReference type="PROSITE" id="PS00675">
    <property type="entry name" value="SIGMA54_INTERACT_1"/>
    <property type="match status" value="1"/>
</dbReference>
<dbReference type="Gene3D" id="3.40.50.2300">
    <property type="match status" value="1"/>
</dbReference>
<dbReference type="PRINTS" id="PR01590">
    <property type="entry name" value="HTHFIS"/>
</dbReference>
<evidence type="ECO:0000256" key="2">
    <source>
        <dbReference type="ARBA" id="ARBA00022490"/>
    </source>
</evidence>
<dbReference type="GO" id="GO:0006355">
    <property type="term" value="P:regulation of DNA-templated transcription"/>
    <property type="evidence" value="ECO:0007669"/>
    <property type="project" value="InterPro"/>
</dbReference>
<evidence type="ECO:0000256" key="6">
    <source>
        <dbReference type="ARBA" id="ARBA00023015"/>
    </source>
</evidence>
<dbReference type="PROSITE" id="PS00676">
    <property type="entry name" value="SIGMA54_INTERACT_2"/>
    <property type="match status" value="1"/>
</dbReference>
<keyword evidence="9" id="KW-0804">Transcription</keyword>
<dbReference type="SUPFAM" id="SSF46689">
    <property type="entry name" value="Homeodomain-like"/>
    <property type="match status" value="1"/>
</dbReference>
<dbReference type="InterPro" id="IPR002078">
    <property type="entry name" value="Sigma_54_int"/>
</dbReference>
<dbReference type="GO" id="GO:0005737">
    <property type="term" value="C:cytoplasm"/>
    <property type="evidence" value="ECO:0007669"/>
    <property type="project" value="UniProtKB-SubCell"/>
</dbReference>
<dbReference type="InterPro" id="IPR001789">
    <property type="entry name" value="Sig_transdc_resp-reg_receiver"/>
</dbReference>
<protein>
    <submittedName>
        <fullName evidence="14">Sigma-54-dependent Fis family transcriptional regulator</fullName>
    </submittedName>
</protein>
<dbReference type="Gene3D" id="1.10.8.60">
    <property type="match status" value="1"/>
</dbReference>
<accession>A0A7C1WY56</accession>
<dbReference type="EMBL" id="DSKA01000162">
    <property type="protein sequence ID" value="HEE18342.1"/>
    <property type="molecule type" value="Genomic_DNA"/>
</dbReference>
<dbReference type="FunFam" id="1.10.8.60:FF:000014">
    <property type="entry name" value="DNA-binding transcriptional regulator NtrC"/>
    <property type="match status" value="1"/>
</dbReference>
<dbReference type="SUPFAM" id="SSF52540">
    <property type="entry name" value="P-loop containing nucleoside triphosphate hydrolases"/>
    <property type="match status" value="1"/>
</dbReference>
<dbReference type="InterPro" id="IPR025944">
    <property type="entry name" value="Sigma_54_int_dom_CS"/>
</dbReference>